<feature type="transmembrane region" description="Helical" evidence="8">
    <location>
        <begin position="258"/>
        <end position="276"/>
    </location>
</feature>
<reference evidence="9 10" key="1">
    <citation type="journal article" date="2015" name="Genome Announc.">
        <title>Expanding the biotechnology potential of lactobacilli through comparative genomics of 213 strains and associated genera.</title>
        <authorList>
            <person name="Sun Z."/>
            <person name="Harris H.M."/>
            <person name="McCann A."/>
            <person name="Guo C."/>
            <person name="Argimon S."/>
            <person name="Zhang W."/>
            <person name="Yang X."/>
            <person name="Jeffery I.B."/>
            <person name="Cooney J.C."/>
            <person name="Kagawa T.F."/>
            <person name="Liu W."/>
            <person name="Song Y."/>
            <person name="Salvetti E."/>
            <person name="Wrobel A."/>
            <person name="Rasinkangas P."/>
            <person name="Parkhill J."/>
            <person name="Rea M.C."/>
            <person name="O'Sullivan O."/>
            <person name="Ritari J."/>
            <person name="Douillard F.P."/>
            <person name="Paul Ross R."/>
            <person name="Yang R."/>
            <person name="Briner A.E."/>
            <person name="Felis G.E."/>
            <person name="de Vos W.M."/>
            <person name="Barrangou R."/>
            <person name="Klaenhammer T.R."/>
            <person name="Caufield P.W."/>
            <person name="Cui Y."/>
            <person name="Zhang H."/>
            <person name="O'Toole P.W."/>
        </authorList>
    </citation>
    <scope>NUCLEOTIDE SEQUENCE [LARGE SCALE GENOMIC DNA]</scope>
    <source>
        <strain evidence="9 10">DSM 20593</strain>
    </source>
</reference>
<sequence>MNHSEQTNASNFQRFLNNKSVMALVITLLILIIIFMLNKVNFIFYPVRVILQTVGAPIIVAFIFYYLLNPMVNYLTRRFKITRTTVIVGQFIVLAALIFIGIVSVIPWLRDQSISLIQHWPSYWKSLTEWMNQTFSRSEFSSVNKWLQLNNDAIQKFMSSFLHGGTQNLSGFFGSMTKVMVTIITFPLILFYLLKDGDRVAPYVAKFLPNKMRQPFLKTEVVINVQMANYIRGQLSVAGVVMIMFAIGFLSVGLPYGWLLAILAGFLNLIPFLGSFLAMIPALIVAAFVSPMLLLKVLIVFSVEQILEGKVVSPKLLGESLKIHPVTVVVILLSSGAMFGFWGVLLGIPGYAALKVIVINVYQWWRSTSELFEEEVKVHESIAGEEPNNE</sequence>
<evidence type="ECO:0000313" key="9">
    <source>
        <dbReference type="EMBL" id="KRN75511.1"/>
    </source>
</evidence>
<dbReference type="Pfam" id="PF01594">
    <property type="entry name" value="AI-2E_transport"/>
    <property type="match status" value="1"/>
</dbReference>
<dbReference type="AlphaFoldDB" id="A0A0R2JM70"/>
<keyword evidence="3" id="KW-0813">Transport</keyword>
<keyword evidence="6 8" id="KW-1133">Transmembrane helix</keyword>
<feature type="transmembrane region" description="Helical" evidence="8">
    <location>
        <begin position="172"/>
        <end position="194"/>
    </location>
</feature>
<evidence type="ECO:0000256" key="1">
    <source>
        <dbReference type="ARBA" id="ARBA00004651"/>
    </source>
</evidence>
<keyword evidence="10" id="KW-1185">Reference proteome</keyword>
<evidence type="ECO:0008006" key="11">
    <source>
        <dbReference type="Google" id="ProtNLM"/>
    </source>
</evidence>
<dbReference type="InterPro" id="IPR002549">
    <property type="entry name" value="AI-2E-like"/>
</dbReference>
<comment type="subcellular location">
    <subcellularLocation>
        <location evidence="1">Cell membrane</location>
        <topology evidence="1">Multi-pass membrane protein</topology>
    </subcellularLocation>
</comment>
<evidence type="ECO:0000313" key="10">
    <source>
        <dbReference type="Proteomes" id="UP000051655"/>
    </source>
</evidence>
<organism evidence="9 10">
    <name type="scientific">Weissella kandleri</name>
    <dbReference type="NCBI Taxonomy" id="1616"/>
    <lineage>
        <taxon>Bacteria</taxon>
        <taxon>Bacillati</taxon>
        <taxon>Bacillota</taxon>
        <taxon>Bacilli</taxon>
        <taxon>Lactobacillales</taxon>
        <taxon>Lactobacillaceae</taxon>
        <taxon>Weissella</taxon>
    </lineage>
</organism>
<dbReference type="GO" id="GO:0055085">
    <property type="term" value="P:transmembrane transport"/>
    <property type="evidence" value="ECO:0007669"/>
    <property type="project" value="TreeGrafter"/>
</dbReference>
<dbReference type="GO" id="GO:0005886">
    <property type="term" value="C:plasma membrane"/>
    <property type="evidence" value="ECO:0007669"/>
    <property type="project" value="UniProtKB-SubCell"/>
</dbReference>
<dbReference type="STRING" id="1616.IV73_GL000681"/>
<evidence type="ECO:0000256" key="8">
    <source>
        <dbReference type="SAM" id="Phobius"/>
    </source>
</evidence>
<dbReference type="Proteomes" id="UP000051655">
    <property type="component" value="Unassembled WGS sequence"/>
</dbReference>
<dbReference type="PANTHER" id="PTHR21716:SF53">
    <property type="entry name" value="PERMEASE PERM-RELATED"/>
    <property type="match status" value="1"/>
</dbReference>
<dbReference type="RefSeq" id="WP_057754758.1">
    <property type="nucleotide sequence ID" value="NZ_JQBP01000002.1"/>
</dbReference>
<dbReference type="OrthoDB" id="9793390at2"/>
<evidence type="ECO:0000256" key="6">
    <source>
        <dbReference type="ARBA" id="ARBA00022989"/>
    </source>
</evidence>
<comment type="caution">
    <text evidence="9">The sequence shown here is derived from an EMBL/GenBank/DDBJ whole genome shotgun (WGS) entry which is preliminary data.</text>
</comment>
<comment type="similarity">
    <text evidence="2">Belongs to the autoinducer-2 exporter (AI-2E) (TC 2.A.86) family.</text>
</comment>
<evidence type="ECO:0000256" key="3">
    <source>
        <dbReference type="ARBA" id="ARBA00022448"/>
    </source>
</evidence>
<accession>A0A0R2JM70</accession>
<keyword evidence="5 8" id="KW-0812">Transmembrane</keyword>
<keyword evidence="7 8" id="KW-0472">Membrane</keyword>
<evidence type="ECO:0000256" key="4">
    <source>
        <dbReference type="ARBA" id="ARBA00022475"/>
    </source>
</evidence>
<evidence type="ECO:0000256" key="5">
    <source>
        <dbReference type="ARBA" id="ARBA00022692"/>
    </source>
</evidence>
<dbReference type="EMBL" id="JQBP01000002">
    <property type="protein sequence ID" value="KRN75511.1"/>
    <property type="molecule type" value="Genomic_DNA"/>
</dbReference>
<name>A0A0R2JM70_9LACO</name>
<feature type="transmembrane region" description="Helical" evidence="8">
    <location>
        <begin position="21"/>
        <end position="37"/>
    </location>
</feature>
<keyword evidence="4" id="KW-1003">Cell membrane</keyword>
<evidence type="ECO:0000256" key="7">
    <source>
        <dbReference type="ARBA" id="ARBA00023136"/>
    </source>
</evidence>
<proteinExistence type="inferred from homology"/>
<feature type="transmembrane region" description="Helical" evidence="8">
    <location>
        <begin position="323"/>
        <end position="345"/>
    </location>
</feature>
<feature type="transmembrane region" description="Helical" evidence="8">
    <location>
        <begin position="235"/>
        <end position="252"/>
    </location>
</feature>
<dbReference type="PANTHER" id="PTHR21716">
    <property type="entry name" value="TRANSMEMBRANE PROTEIN"/>
    <property type="match status" value="1"/>
</dbReference>
<gene>
    <name evidence="9" type="ORF">IV73_GL000681</name>
</gene>
<evidence type="ECO:0000256" key="2">
    <source>
        <dbReference type="ARBA" id="ARBA00009773"/>
    </source>
</evidence>
<feature type="transmembrane region" description="Helical" evidence="8">
    <location>
        <begin position="88"/>
        <end position="109"/>
    </location>
</feature>
<protein>
    <recommendedName>
        <fullName evidence="11">Permease</fullName>
    </recommendedName>
</protein>
<feature type="transmembrane region" description="Helical" evidence="8">
    <location>
        <begin position="283"/>
        <end position="303"/>
    </location>
</feature>
<feature type="transmembrane region" description="Helical" evidence="8">
    <location>
        <begin position="49"/>
        <end position="68"/>
    </location>
</feature>
<dbReference type="PATRIC" id="fig|1616.3.peg.699"/>